<protein>
    <recommendedName>
        <fullName evidence="3">Reverse transcriptase domain-containing protein</fullName>
    </recommendedName>
</protein>
<accession>A0A8K1GJX5</accession>
<dbReference type="EMBL" id="SWJQ01000167">
    <property type="protein sequence ID" value="TRZ19872.1"/>
    <property type="molecule type" value="Genomic_DNA"/>
</dbReference>
<comment type="caution">
    <text evidence="1">The sequence shown here is derived from an EMBL/GenBank/DDBJ whole genome shotgun (WGS) entry which is preliminary data.</text>
</comment>
<proteinExistence type="predicted"/>
<dbReference type="PANTHER" id="PTHR33332">
    <property type="entry name" value="REVERSE TRANSCRIPTASE DOMAIN-CONTAINING PROTEIN"/>
    <property type="match status" value="1"/>
</dbReference>
<dbReference type="AlphaFoldDB" id="A0A8K1GJX5"/>
<name>A0A8K1GJX5_9PASS</name>
<sequence>MLSIWTSARHSTLSPITYSWKSWQPGAWTGALFAGLGTGWMARPESGGEWCCIQLGTVTSGVPQGAVLGTILFNIFTDDLDKEIESTSSKFADDIKLGACVNLLEGRKATKLVKGFDHKPYEELREMGLFSLEKKEAQRRVKKQAHGMKGFLHLLNPVSVLQTTELSEIQQRQMHVLHVGKNNPMHQGQLRVDLLRSSSVEKDLGLVPGGQAVHEPALCPRGQEGQWNPGVY</sequence>
<dbReference type="OrthoDB" id="10522970at2759"/>
<organism evidence="1 2">
    <name type="scientific">Zosterops borbonicus</name>
    <dbReference type="NCBI Taxonomy" id="364589"/>
    <lineage>
        <taxon>Eukaryota</taxon>
        <taxon>Metazoa</taxon>
        <taxon>Chordata</taxon>
        <taxon>Craniata</taxon>
        <taxon>Vertebrata</taxon>
        <taxon>Euteleostomi</taxon>
        <taxon>Archelosauria</taxon>
        <taxon>Archosauria</taxon>
        <taxon>Dinosauria</taxon>
        <taxon>Saurischia</taxon>
        <taxon>Theropoda</taxon>
        <taxon>Coelurosauria</taxon>
        <taxon>Aves</taxon>
        <taxon>Neognathae</taxon>
        <taxon>Neoaves</taxon>
        <taxon>Telluraves</taxon>
        <taxon>Australaves</taxon>
        <taxon>Passeriformes</taxon>
        <taxon>Sylvioidea</taxon>
        <taxon>Zosteropidae</taxon>
        <taxon>Zosterops</taxon>
    </lineage>
</organism>
<reference evidence="1" key="1">
    <citation type="submission" date="2019-04" db="EMBL/GenBank/DDBJ databases">
        <title>Genome assembly of Zosterops borbonicus 15179.</title>
        <authorList>
            <person name="Leroy T."/>
            <person name="Anselmetti Y."/>
            <person name="Tilak M.-K."/>
            <person name="Nabholz B."/>
        </authorList>
    </citation>
    <scope>NUCLEOTIDE SEQUENCE</scope>
    <source>
        <strain evidence="1">HGM_15179</strain>
        <tissue evidence="1">Muscle</tissue>
    </source>
</reference>
<dbReference type="Proteomes" id="UP000796761">
    <property type="component" value="Unassembled WGS sequence"/>
</dbReference>
<keyword evidence="2" id="KW-1185">Reference proteome</keyword>
<evidence type="ECO:0008006" key="3">
    <source>
        <dbReference type="Google" id="ProtNLM"/>
    </source>
</evidence>
<evidence type="ECO:0000313" key="2">
    <source>
        <dbReference type="Proteomes" id="UP000796761"/>
    </source>
</evidence>
<gene>
    <name evidence="1" type="ORF">HGM15179_007240</name>
</gene>
<evidence type="ECO:0000313" key="1">
    <source>
        <dbReference type="EMBL" id="TRZ19872.1"/>
    </source>
</evidence>